<dbReference type="Proteomes" id="UP000585272">
    <property type="component" value="Unassembled WGS sequence"/>
</dbReference>
<comment type="caution">
    <text evidence="2">The sequence shown here is derived from an EMBL/GenBank/DDBJ whole genome shotgun (WGS) entry which is preliminary data.</text>
</comment>
<keyword evidence="3" id="KW-1185">Reference proteome</keyword>
<keyword evidence="1" id="KW-1133">Transmembrane helix</keyword>
<protein>
    <submittedName>
        <fullName evidence="2">Uncharacterized protein</fullName>
    </submittedName>
</protein>
<proteinExistence type="predicted"/>
<sequence length="52" mass="5412">MDPEFAPYLIGIVVGFAVGGFGHLIKSNALIATGIGIIFLVAVLMPLLRVGE</sequence>
<evidence type="ECO:0000313" key="3">
    <source>
        <dbReference type="Proteomes" id="UP000585272"/>
    </source>
</evidence>
<feature type="transmembrane region" description="Helical" evidence="1">
    <location>
        <begin position="30"/>
        <end position="48"/>
    </location>
</feature>
<reference evidence="2 3" key="1">
    <citation type="submission" date="2020-08" db="EMBL/GenBank/DDBJ databases">
        <title>Genomic Encyclopedia of Archaeal and Bacterial Type Strains, Phase II (KMG-II): from individual species to whole genera.</title>
        <authorList>
            <person name="Goeker M."/>
        </authorList>
    </citation>
    <scope>NUCLEOTIDE SEQUENCE [LARGE SCALE GENOMIC DNA]</scope>
    <source>
        <strain evidence="2 3">DSM 23288</strain>
    </source>
</reference>
<name>A0A840ICV3_9ACTN</name>
<keyword evidence="1" id="KW-0812">Transmembrane</keyword>
<dbReference type="RefSeq" id="WP_183341995.1">
    <property type="nucleotide sequence ID" value="NZ_JACHNU010000002.1"/>
</dbReference>
<dbReference type="EMBL" id="JACHNU010000002">
    <property type="protein sequence ID" value="MBB4662656.1"/>
    <property type="molecule type" value="Genomic_DNA"/>
</dbReference>
<keyword evidence="1" id="KW-0472">Membrane</keyword>
<evidence type="ECO:0000313" key="2">
    <source>
        <dbReference type="EMBL" id="MBB4662656.1"/>
    </source>
</evidence>
<evidence type="ECO:0000256" key="1">
    <source>
        <dbReference type="SAM" id="Phobius"/>
    </source>
</evidence>
<feature type="transmembrane region" description="Helical" evidence="1">
    <location>
        <begin position="6"/>
        <end position="25"/>
    </location>
</feature>
<dbReference type="AlphaFoldDB" id="A0A840ICV3"/>
<gene>
    <name evidence="2" type="ORF">BDZ31_002242</name>
</gene>
<accession>A0A840ICV3</accession>
<organism evidence="2 3">
    <name type="scientific">Conexibacter arvalis</name>
    <dbReference type="NCBI Taxonomy" id="912552"/>
    <lineage>
        <taxon>Bacteria</taxon>
        <taxon>Bacillati</taxon>
        <taxon>Actinomycetota</taxon>
        <taxon>Thermoleophilia</taxon>
        <taxon>Solirubrobacterales</taxon>
        <taxon>Conexibacteraceae</taxon>
        <taxon>Conexibacter</taxon>
    </lineage>
</organism>